<sequence length="194" mass="21400">MVKVDPDHPVLGHDADGRVPFRLTHEGRAPGLTHQLETADLAEFPPAFLLGTLGGARLTHQPPAGILPLGQHIRLAHKLERLAPCRLAFRDIRPDLRNNGFGHPLIAFGPLDRATHVELVVVMGGFETTQTGQLRFQSRLFHQAFVARGQCLRHGKLVRTLADILQTADRPVSRHGQTQEALLALQKLPVRGIH</sequence>
<evidence type="ECO:0000313" key="2">
    <source>
        <dbReference type="Proteomes" id="UP000077786"/>
    </source>
</evidence>
<gene>
    <name evidence="1" type="ORF">A0123_03224</name>
</gene>
<protein>
    <submittedName>
        <fullName evidence="1">Uncharacterized protein</fullName>
    </submittedName>
</protein>
<name>A0A1B6VGJ7_9PROT</name>
<organism evidence="1 2">
    <name type="scientific">Gluconobacter cerinus</name>
    <dbReference type="NCBI Taxonomy" id="38307"/>
    <lineage>
        <taxon>Bacteria</taxon>
        <taxon>Pseudomonadati</taxon>
        <taxon>Pseudomonadota</taxon>
        <taxon>Alphaproteobacteria</taxon>
        <taxon>Acetobacterales</taxon>
        <taxon>Acetobacteraceae</taxon>
        <taxon>Gluconobacter</taxon>
    </lineage>
</organism>
<dbReference type="AlphaFoldDB" id="A0A1B6VGJ7"/>
<reference evidence="1 2" key="1">
    <citation type="submission" date="2016-03" db="EMBL/GenBank/DDBJ databases">
        <title>Draft genome sequence of Gluconobacter cerinus strain CECT 9110.</title>
        <authorList>
            <person name="Sainz F."/>
            <person name="Mas A."/>
            <person name="Torija M.J."/>
        </authorList>
    </citation>
    <scope>NUCLEOTIDE SEQUENCE [LARGE SCALE GENOMIC DNA]</scope>
    <source>
        <strain evidence="1 2">CECT 9110</strain>
    </source>
</reference>
<dbReference type="Proteomes" id="UP000077786">
    <property type="component" value="Unassembled WGS sequence"/>
</dbReference>
<accession>A0A1B6VGJ7</accession>
<evidence type="ECO:0000313" key="1">
    <source>
        <dbReference type="EMBL" id="OAJ66097.1"/>
    </source>
</evidence>
<comment type="caution">
    <text evidence="1">The sequence shown here is derived from an EMBL/GenBank/DDBJ whole genome shotgun (WGS) entry which is preliminary data.</text>
</comment>
<dbReference type="EMBL" id="LUTU01000021">
    <property type="protein sequence ID" value="OAJ66097.1"/>
    <property type="molecule type" value="Genomic_DNA"/>
</dbReference>
<proteinExistence type="predicted"/>